<dbReference type="EMBL" id="JBFPJR010000004">
    <property type="protein sequence ID" value="MEX0426663.1"/>
    <property type="molecule type" value="Genomic_DNA"/>
</dbReference>
<accession>A0ABV3SX92</accession>
<gene>
    <name evidence="1" type="ORF">AB3X52_03450</name>
</gene>
<dbReference type="RefSeq" id="WP_367991383.1">
    <property type="nucleotide sequence ID" value="NZ_JBFPJR010000004.1"/>
</dbReference>
<protein>
    <submittedName>
        <fullName evidence="1">Uncharacterized protein</fullName>
    </submittedName>
</protein>
<keyword evidence="2" id="KW-1185">Reference proteome</keyword>
<sequence>MTAAVGLPEELARDADDRGAASRLASRLLRAMSPTRAADTIFGLIAESPERFQTALAVELVKIEGPARLDAFLASLPEPPVPVLTAAARAVLASGATGAAPDPAEVTALCGASPAVRDLAATLWDRTRYVPVEEYDGAPAVREFLRSPIFDLDPAVAEYARTLRFSSPEERRRAVASERLSAYQTFALRTGTLSVNDAHTGEPATYLGYYAHWDKLVYRFRGRDARGRAQYLVVGGVAGQVSGLYLPDEDVLLTFDQTLPMDLRTWPIVKMNLAWQIARHPAPESDRSLSDDTTATVAVRVGGPENYAHVLWNSLGALARERLLGTLPNVREVRAHASEYFGPLRRLYPEIRHATIVKKRAGGIDGTHVADPGRILVPLGSTLLFPEAMQRVAAAADRRRDDAEVRPLLDRLASFDRRIYVALRVGDKAWSDAAVELPKLIDRTLQTYPDACFVLDGFSVPAGRSYVAGRWESQLRALTALVDDVRAGAREPDRVVSILGLDLLASIALIRRCTCYLTPLGTAHHKVDWLADLPGVVYASEDYARIPQERWPGFSQRLGSHEPRVVVGRDDSARSIRRQRSDDRRQNLANFSLDWASVWTELEPILATSGPRRRRSLLAGARRRVSTFLG</sequence>
<dbReference type="Proteomes" id="UP001556631">
    <property type="component" value="Unassembled WGS sequence"/>
</dbReference>
<organism evidence="1 2">
    <name type="scientific">Nocardioides eburneus</name>
    <dbReference type="NCBI Taxonomy" id="3231482"/>
    <lineage>
        <taxon>Bacteria</taxon>
        <taxon>Bacillati</taxon>
        <taxon>Actinomycetota</taxon>
        <taxon>Actinomycetes</taxon>
        <taxon>Propionibacteriales</taxon>
        <taxon>Nocardioidaceae</taxon>
        <taxon>Nocardioides</taxon>
    </lineage>
</organism>
<name>A0ABV3SX92_9ACTN</name>
<evidence type="ECO:0000313" key="1">
    <source>
        <dbReference type="EMBL" id="MEX0426663.1"/>
    </source>
</evidence>
<comment type="caution">
    <text evidence="1">The sequence shown here is derived from an EMBL/GenBank/DDBJ whole genome shotgun (WGS) entry which is preliminary data.</text>
</comment>
<proteinExistence type="predicted"/>
<reference evidence="1 2" key="1">
    <citation type="submission" date="2024-07" db="EMBL/GenBank/DDBJ databases">
        <authorList>
            <person name="Lee S."/>
            <person name="Kang M."/>
        </authorList>
    </citation>
    <scope>NUCLEOTIDE SEQUENCE [LARGE SCALE GENOMIC DNA]</scope>
    <source>
        <strain evidence="1 2">DS6</strain>
    </source>
</reference>
<evidence type="ECO:0000313" key="2">
    <source>
        <dbReference type="Proteomes" id="UP001556631"/>
    </source>
</evidence>